<feature type="transmembrane region" description="Helical" evidence="1">
    <location>
        <begin position="7"/>
        <end position="25"/>
    </location>
</feature>
<dbReference type="Proteomes" id="UP000049455">
    <property type="component" value="Unassembled WGS sequence"/>
</dbReference>
<reference evidence="2 3" key="1">
    <citation type="submission" date="2015-09" db="EMBL/GenBank/DDBJ databases">
        <authorList>
            <person name="Jackson K.R."/>
            <person name="Lunt B.L."/>
            <person name="Fisher J.N.B."/>
            <person name="Gardner A.V."/>
            <person name="Bailey M.E."/>
            <person name="Deus L.M."/>
            <person name="Earl A.S."/>
            <person name="Gibby P.D."/>
            <person name="Hartmann K.A."/>
            <person name="Liu J.E."/>
            <person name="Manci A.M."/>
            <person name="Nielsen D.A."/>
            <person name="Solomon M.B."/>
            <person name="Breakwell D.P."/>
            <person name="Burnett S.H."/>
            <person name="Grose J.H."/>
        </authorList>
    </citation>
    <scope>NUCLEOTIDE SEQUENCE [LARGE SCALE GENOMIC DNA]</scope>
    <source>
        <strain evidence="2 3">CECT 7799</strain>
    </source>
</reference>
<dbReference type="AlphaFoldDB" id="A0A0M7B8M9"/>
<dbReference type="InterPro" id="IPR047784">
    <property type="entry name" value="TrgA"/>
</dbReference>
<feature type="transmembrane region" description="Helical" evidence="1">
    <location>
        <begin position="84"/>
        <end position="105"/>
    </location>
</feature>
<gene>
    <name evidence="2" type="ORF">JSE7799_01789</name>
</gene>
<organism evidence="2 3">
    <name type="scientific">Jannaschia seosinensis</name>
    <dbReference type="NCBI Taxonomy" id="313367"/>
    <lineage>
        <taxon>Bacteria</taxon>
        <taxon>Pseudomonadati</taxon>
        <taxon>Pseudomonadota</taxon>
        <taxon>Alphaproteobacteria</taxon>
        <taxon>Rhodobacterales</taxon>
        <taxon>Roseobacteraceae</taxon>
        <taxon>Jannaschia</taxon>
    </lineage>
</organism>
<evidence type="ECO:0000313" key="3">
    <source>
        <dbReference type="Proteomes" id="UP000049455"/>
    </source>
</evidence>
<dbReference type="STRING" id="313367.JSE7799_01789"/>
<dbReference type="NCBIfam" id="NF033773">
    <property type="entry name" value="tellur_TrgA"/>
    <property type="match status" value="1"/>
</dbReference>
<feature type="transmembrane region" description="Helical" evidence="1">
    <location>
        <begin position="45"/>
        <end position="64"/>
    </location>
</feature>
<dbReference type="EMBL" id="CYPR01000109">
    <property type="protein sequence ID" value="CUH39070.1"/>
    <property type="molecule type" value="Genomic_DNA"/>
</dbReference>
<name>A0A0M7B8M9_9RHOB</name>
<keyword evidence="1" id="KW-0812">Transmembrane</keyword>
<feature type="transmembrane region" description="Helical" evidence="1">
    <location>
        <begin position="142"/>
        <end position="165"/>
    </location>
</feature>
<evidence type="ECO:0000313" key="2">
    <source>
        <dbReference type="EMBL" id="CUH39070.1"/>
    </source>
</evidence>
<accession>A0A0M7B8M9</accession>
<keyword evidence="3" id="KW-1185">Reference proteome</keyword>
<dbReference type="OrthoDB" id="7869508at2"/>
<evidence type="ECO:0000256" key="1">
    <source>
        <dbReference type="SAM" id="Phobius"/>
    </source>
</evidence>
<keyword evidence="1" id="KW-0472">Membrane</keyword>
<protein>
    <submittedName>
        <fullName evidence="2">Uncharacterized protein</fullName>
    </submittedName>
</protein>
<proteinExistence type="predicted"/>
<dbReference type="RefSeq" id="WP_055663311.1">
    <property type="nucleotide sequence ID" value="NZ_CYPR01000109.1"/>
</dbReference>
<sequence length="166" mass="17546">MPTPAKLVAAVLMAALAWYVCEIIVREVLPDGSRVGFFREVLPDGSRVGFFREIAALGALVVGWKVIGRPATGPRGRGGKITEVLTAGIGAAIVLLCLGVVLHSFVEMITVSLSGKYTQVGIAMNAWLGFLWDDVQIVMNQVILAPLLLGAVAVGLISGVVGRVWH</sequence>
<keyword evidence="1" id="KW-1133">Transmembrane helix</keyword>